<dbReference type="Proteomes" id="UP000290958">
    <property type="component" value="Unassembled WGS sequence"/>
</dbReference>
<dbReference type="GO" id="GO:0016034">
    <property type="term" value="F:maleylacetoacetate isomerase activity"/>
    <property type="evidence" value="ECO:0007669"/>
    <property type="project" value="UniProtKB-EC"/>
</dbReference>
<dbReference type="AlphaFoldDB" id="A0A4Q1KKU3"/>
<dbReference type="FunFam" id="1.20.1050.10:FF:000017">
    <property type="entry name" value="Maleylacetoacetate isomerase"/>
    <property type="match status" value="1"/>
</dbReference>
<dbReference type="PANTHER" id="PTHR42673:SF21">
    <property type="entry name" value="GLUTATHIONE S-TRANSFERASE YFCF"/>
    <property type="match status" value="1"/>
</dbReference>
<evidence type="ECO:0000256" key="1">
    <source>
        <dbReference type="ARBA" id="ARBA00010007"/>
    </source>
</evidence>
<evidence type="ECO:0000259" key="2">
    <source>
        <dbReference type="PROSITE" id="PS50404"/>
    </source>
</evidence>
<sequence length="213" mass="23490">MNLVLHDYWRSSAAYRVRIALNLKGLDYAQISHDLRKGAQRDPAYVALNPLGRVPMLDADGLMLTQSLAIIEWLEETHPKPPLLPGTANERAIVRAMAQLVACDIHPLNNLAVLQTLRRRFDADEEAVNAWIAHWIAQGFGALETMIARHGGTFAFGEAPTMADCCVVPQLYSARRFGVDLRKFPRIVAVGEACAALHTFDAADPARQPDADP</sequence>
<dbReference type="GO" id="GO:0005737">
    <property type="term" value="C:cytoplasm"/>
    <property type="evidence" value="ECO:0007669"/>
    <property type="project" value="InterPro"/>
</dbReference>
<gene>
    <name evidence="4" type="primary">maiA</name>
    <name evidence="4" type="ORF">EQG66_04030</name>
</gene>
<accession>A0A4Q1KKU3</accession>
<dbReference type="InterPro" id="IPR005955">
    <property type="entry name" value="GST_Zeta"/>
</dbReference>
<dbReference type="InterPro" id="IPR004045">
    <property type="entry name" value="Glutathione_S-Trfase_N"/>
</dbReference>
<dbReference type="OrthoDB" id="509852at2"/>
<feature type="domain" description="GST N-terminal" evidence="2">
    <location>
        <begin position="1"/>
        <end position="82"/>
    </location>
</feature>
<dbReference type="SFLD" id="SFLDS00019">
    <property type="entry name" value="Glutathione_Transferase_(cytos"/>
    <property type="match status" value="1"/>
</dbReference>
<dbReference type="PROSITE" id="PS50404">
    <property type="entry name" value="GST_NTER"/>
    <property type="match status" value="1"/>
</dbReference>
<name>A0A4Q1KKU3_9SPHN</name>
<dbReference type="Pfam" id="PF13410">
    <property type="entry name" value="GST_C_2"/>
    <property type="match status" value="1"/>
</dbReference>
<dbReference type="InterPro" id="IPR036249">
    <property type="entry name" value="Thioredoxin-like_sf"/>
</dbReference>
<evidence type="ECO:0000259" key="3">
    <source>
        <dbReference type="PROSITE" id="PS50405"/>
    </source>
</evidence>
<keyword evidence="5" id="KW-1185">Reference proteome</keyword>
<dbReference type="InterPro" id="IPR040079">
    <property type="entry name" value="Glutathione_S-Trfase"/>
</dbReference>
<feature type="domain" description="GST C-terminal" evidence="3">
    <location>
        <begin position="87"/>
        <end position="213"/>
    </location>
</feature>
<dbReference type="Pfam" id="PF02798">
    <property type="entry name" value="GST_N"/>
    <property type="match status" value="1"/>
</dbReference>
<dbReference type="NCBIfam" id="TIGR01262">
    <property type="entry name" value="maiA"/>
    <property type="match status" value="1"/>
</dbReference>
<dbReference type="InterPro" id="IPR010987">
    <property type="entry name" value="Glutathione-S-Trfase_C-like"/>
</dbReference>
<dbReference type="CDD" id="cd03042">
    <property type="entry name" value="GST_N_Zeta"/>
    <property type="match status" value="1"/>
</dbReference>
<dbReference type="InterPro" id="IPR034333">
    <property type="entry name" value="GST_Zeta_N"/>
</dbReference>
<keyword evidence="4" id="KW-0413">Isomerase</keyword>
<dbReference type="SUPFAM" id="SSF47616">
    <property type="entry name" value="GST C-terminal domain-like"/>
    <property type="match status" value="1"/>
</dbReference>
<evidence type="ECO:0000313" key="5">
    <source>
        <dbReference type="Proteomes" id="UP000290958"/>
    </source>
</evidence>
<evidence type="ECO:0000313" key="4">
    <source>
        <dbReference type="EMBL" id="RXR30488.1"/>
    </source>
</evidence>
<dbReference type="PROSITE" id="PS50405">
    <property type="entry name" value="GST_CTER"/>
    <property type="match status" value="1"/>
</dbReference>
<comment type="similarity">
    <text evidence="1">Belongs to the GST superfamily. Zeta family.</text>
</comment>
<dbReference type="GO" id="GO:0006559">
    <property type="term" value="P:L-phenylalanine catabolic process"/>
    <property type="evidence" value="ECO:0007669"/>
    <property type="project" value="TreeGrafter"/>
</dbReference>
<dbReference type="GO" id="GO:0004364">
    <property type="term" value="F:glutathione transferase activity"/>
    <property type="evidence" value="ECO:0007669"/>
    <property type="project" value="TreeGrafter"/>
</dbReference>
<proteinExistence type="inferred from homology"/>
<dbReference type="EC" id="5.2.1.2" evidence="4"/>
<protein>
    <submittedName>
        <fullName evidence="4">Maleylacetoacetate isomerase</fullName>
        <ecNumber evidence="4">5.2.1.2</ecNumber>
    </submittedName>
</protein>
<dbReference type="Gene3D" id="3.40.30.10">
    <property type="entry name" value="Glutaredoxin"/>
    <property type="match status" value="1"/>
</dbReference>
<dbReference type="CDD" id="cd03191">
    <property type="entry name" value="GST_C_Zeta"/>
    <property type="match status" value="1"/>
</dbReference>
<dbReference type="InterPro" id="IPR034330">
    <property type="entry name" value="GST_Zeta_C"/>
</dbReference>
<dbReference type="SUPFAM" id="SSF52833">
    <property type="entry name" value="Thioredoxin-like"/>
    <property type="match status" value="1"/>
</dbReference>
<comment type="caution">
    <text evidence="4">The sequence shown here is derived from an EMBL/GenBank/DDBJ whole genome shotgun (WGS) entry which is preliminary data.</text>
</comment>
<dbReference type="SFLD" id="SFLDG00358">
    <property type="entry name" value="Main_(cytGST)"/>
    <property type="match status" value="1"/>
</dbReference>
<organism evidence="4 5">
    <name type="scientific">Sphingobium fluviale</name>
    <dbReference type="NCBI Taxonomy" id="2506423"/>
    <lineage>
        <taxon>Bacteria</taxon>
        <taxon>Pseudomonadati</taxon>
        <taxon>Pseudomonadota</taxon>
        <taxon>Alphaproteobacteria</taxon>
        <taxon>Sphingomonadales</taxon>
        <taxon>Sphingomonadaceae</taxon>
        <taxon>Sphingobium</taxon>
    </lineage>
</organism>
<dbReference type="Gene3D" id="1.20.1050.10">
    <property type="match status" value="1"/>
</dbReference>
<dbReference type="RefSeq" id="WP_129403238.1">
    <property type="nucleotide sequence ID" value="NZ_SBKP01000002.1"/>
</dbReference>
<reference evidence="5" key="1">
    <citation type="submission" date="2019-01" db="EMBL/GenBank/DDBJ databases">
        <title>Cytophagaceae bacterium strain CAR-16.</title>
        <authorList>
            <person name="Chen W.-M."/>
        </authorList>
    </citation>
    <scope>NUCLEOTIDE SEQUENCE [LARGE SCALE GENOMIC DNA]</scope>
    <source>
        <strain evidence="5">CHR27</strain>
    </source>
</reference>
<dbReference type="InterPro" id="IPR036282">
    <property type="entry name" value="Glutathione-S-Trfase_C_sf"/>
</dbReference>
<dbReference type="GO" id="GO:0006749">
    <property type="term" value="P:glutathione metabolic process"/>
    <property type="evidence" value="ECO:0007669"/>
    <property type="project" value="TreeGrafter"/>
</dbReference>
<dbReference type="EMBL" id="SBKP01000002">
    <property type="protein sequence ID" value="RXR30488.1"/>
    <property type="molecule type" value="Genomic_DNA"/>
</dbReference>
<dbReference type="PANTHER" id="PTHR42673">
    <property type="entry name" value="MALEYLACETOACETATE ISOMERASE"/>
    <property type="match status" value="1"/>
</dbReference>